<evidence type="ECO:0000313" key="6">
    <source>
        <dbReference type="Proteomes" id="UP000595691"/>
    </source>
</evidence>
<evidence type="ECO:0000256" key="2">
    <source>
        <dbReference type="ARBA" id="ARBA00010876"/>
    </source>
</evidence>
<keyword evidence="3" id="KW-0413">Isomerase</keyword>
<comment type="function">
    <text evidence="3">Responsible for synthesis of pseudouridine from uracil.</text>
</comment>
<dbReference type="InterPro" id="IPR020103">
    <property type="entry name" value="PsdUridine_synth_cat_dom_sf"/>
</dbReference>
<organism evidence="5 6">
    <name type="scientific">Heyndrickxia vini</name>
    <dbReference type="NCBI Taxonomy" id="1476025"/>
    <lineage>
        <taxon>Bacteria</taxon>
        <taxon>Bacillati</taxon>
        <taxon>Bacillota</taxon>
        <taxon>Bacilli</taxon>
        <taxon>Bacillales</taxon>
        <taxon>Bacillaceae</taxon>
        <taxon>Heyndrickxia</taxon>
    </lineage>
</organism>
<dbReference type="InterPro" id="IPR006145">
    <property type="entry name" value="PsdUridine_synth_RsuA/RluA"/>
</dbReference>
<evidence type="ECO:0000259" key="4">
    <source>
        <dbReference type="Pfam" id="PF00849"/>
    </source>
</evidence>
<evidence type="ECO:0000256" key="3">
    <source>
        <dbReference type="RuleBase" id="RU362028"/>
    </source>
</evidence>
<dbReference type="Proteomes" id="UP000595691">
    <property type="component" value="Chromosome"/>
</dbReference>
<accession>A0ABX7DYL8</accession>
<sequence length="290" mass="33182">MASYSLQWKITQKDEDKIIKQFLSEKEISRRALTDIKFAGGQIMVNEREENVLYQLKCGDRLEVTFPPEKSSESLVGEDIPIHIIFEDKDLLVIDKPAFMNTIPSREHPNGSLANALIGYYQKKSIDATVHIVTRLDRNTSGLVLVAKHRYIHHLLSKMQQKRMIKRTYEALVEGILSNDSGTIDAPIGRKDSSIIEREVRTDGKAARTHYHVLKRCSKFCHIQLSLDTGRTHQIRVHMSYAGHPLLGDDLYGGSTDKYERQALHCSNLIFYHPTTGKEMTFHSDFPFEV</sequence>
<dbReference type="InterPro" id="IPR050188">
    <property type="entry name" value="RluA_PseudoU_synthase"/>
</dbReference>
<proteinExistence type="inferred from homology"/>
<dbReference type="PANTHER" id="PTHR21600:SF35">
    <property type="entry name" value="PSEUDOURIDINE SYNTHASE"/>
    <property type="match status" value="1"/>
</dbReference>
<evidence type="ECO:0000256" key="1">
    <source>
        <dbReference type="ARBA" id="ARBA00000073"/>
    </source>
</evidence>
<keyword evidence="6" id="KW-1185">Reference proteome</keyword>
<dbReference type="PROSITE" id="PS01129">
    <property type="entry name" value="PSI_RLU"/>
    <property type="match status" value="1"/>
</dbReference>
<comment type="similarity">
    <text evidence="2 3">Belongs to the pseudouridine synthase RluA family.</text>
</comment>
<gene>
    <name evidence="5" type="ORF">I5776_14110</name>
</gene>
<dbReference type="InterPro" id="IPR006224">
    <property type="entry name" value="PsdUridine_synth_RluA-like_CS"/>
</dbReference>
<evidence type="ECO:0000313" key="5">
    <source>
        <dbReference type="EMBL" id="QQZ08203.1"/>
    </source>
</evidence>
<dbReference type="EC" id="5.4.99.-" evidence="3"/>
<reference evidence="5 6" key="1">
    <citation type="submission" date="2020-11" db="EMBL/GenBank/DDBJ databases">
        <title>Taxonomic evaluation of the Bacillus sporothermodurans group of bacteria based on whole genome sequences.</title>
        <authorList>
            <person name="Fiedler G."/>
            <person name="Herbstmann A.-D."/>
            <person name="Doll E."/>
            <person name="Wenning M."/>
            <person name="Brinks E."/>
            <person name="Kabisch J."/>
            <person name="Breitenwieser F."/>
            <person name="Lappann M."/>
            <person name="Boehnlein C."/>
            <person name="Franz C."/>
        </authorList>
    </citation>
    <scope>NUCLEOTIDE SEQUENCE [LARGE SCALE GENOMIC DNA]</scope>
    <source>
        <strain evidence="5 6">JCM 19841</strain>
    </source>
</reference>
<dbReference type="SUPFAM" id="SSF55120">
    <property type="entry name" value="Pseudouridine synthase"/>
    <property type="match status" value="1"/>
</dbReference>
<dbReference type="CDD" id="cd02869">
    <property type="entry name" value="PseudoU_synth_RluA_like"/>
    <property type="match status" value="1"/>
</dbReference>
<name>A0ABX7DYL8_9BACI</name>
<dbReference type="Pfam" id="PF00849">
    <property type="entry name" value="PseudoU_synth_2"/>
    <property type="match status" value="1"/>
</dbReference>
<feature type="domain" description="Pseudouridine synthase RsuA/RluA-like" evidence="4">
    <location>
        <begin position="90"/>
        <end position="240"/>
    </location>
</feature>
<protein>
    <recommendedName>
        <fullName evidence="3">Pseudouridine synthase</fullName>
        <ecNumber evidence="3">5.4.99.-</ecNumber>
    </recommendedName>
</protein>
<dbReference type="RefSeq" id="WP_202777023.1">
    <property type="nucleotide sequence ID" value="NZ_CP065425.1"/>
</dbReference>
<dbReference type="Gene3D" id="3.30.2350.10">
    <property type="entry name" value="Pseudouridine synthase"/>
    <property type="match status" value="1"/>
</dbReference>
<dbReference type="NCBIfam" id="TIGR00005">
    <property type="entry name" value="rluA_subfam"/>
    <property type="match status" value="1"/>
</dbReference>
<dbReference type="InterPro" id="IPR006225">
    <property type="entry name" value="PsdUridine_synth_RluC/D"/>
</dbReference>
<dbReference type="EMBL" id="CP065425">
    <property type="protein sequence ID" value="QQZ08203.1"/>
    <property type="molecule type" value="Genomic_DNA"/>
</dbReference>
<comment type="catalytic activity">
    <reaction evidence="1 3">
        <text>a uridine in RNA = a pseudouridine in RNA</text>
        <dbReference type="Rhea" id="RHEA:48348"/>
        <dbReference type="Rhea" id="RHEA-COMP:12068"/>
        <dbReference type="Rhea" id="RHEA-COMP:12069"/>
        <dbReference type="ChEBI" id="CHEBI:65314"/>
        <dbReference type="ChEBI" id="CHEBI:65315"/>
    </reaction>
</comment>
<dbReference type="PANTHER" id="PTHR21600">
    <property type="entry name" value="MITOCHONDRIAL RNA PSEUDOURIDINE SYNTHASE"/>
    <property type="match status" value="1"/>
</dbReference>